<comment type="similarity">
    <text evidence="3">Belongs to the WD repeat PRL1/PRL2 family.</text>
</comment>
<sequence length="523" mass="57038">MVTTAADLAPQSSRTSLKRSRILFDTSHAPSTDPLSTPAAASTLAFVPPLFDESIHKASIKRKIGFFYPDVNLAYQEEDADSKKDSATVRAIKELRHDALDRLPSGEDVAAVSGNNGEEGRLVIHREMDLQRKAPPESQFNSNGGAMVLAGMKDTKTSASAVEGKQPVRPGGILVIRKSDTTIPTPKWHAPWRLSTVISSHLGWVRSIAFDPTNTMFATGGGDRVIKIFDLAKACVAANDALKITLTGHISPVRGLAFSERHPYLFSAGEDKMVKCWDLETNQVIRHYHGHLSGVFALKLHPTLDVLVTGGRDAVARVWDMRTKHQVHCLTGHDNTVGAILTKSVDPQIVTGSYDSTIKLWDLAAGKCMTTLTHHKKAVRALAQPSFENTFLSGAADNLKKWVGSDGRFIKNFTGHKAVINALAINDDGVVLSAADDGTMNFWDYASGHCFQTSQTVPQPGSLDAENGIFAAEFDLTGTRLITCEADKSIKIWKEDGNASELSHPIDMKAWRKKCIAESKKRY</sequence>
<keyword evidence="2" id="KW-0677">Repeat</keyword>
<dbReference type="CDD" id="cd00200">
    <property type="entry name" value="WD40"/>
    <property type="match status" value="1"/>
</dbReference>
<dbReference type="PANTHER" id="PTHR19923">
    <property type="entry name" value="WD40 REPEAT PROTEINPRL1/PRL2-RELATED"/>
    <property type="match status" value="1"/>
</dbReference>
<dbReference type="Gene3D" id="2.130.10.10">
    <property type="entry name" value="YVTN repeat-like/Quinoprotein amine dehydrogenase"/>
    <property type="match status" value="1"/>
</dbReference>
<protein>
    <submittedName>
        <fullName evidence="5">Uncharacterized protein</fullName>
    </submittedName>
</protein>
<dbReference type="InterPro" id="IPR020472">
    <property type="entry name" value="WD40_PAC1"/>
</dbReference>
<dbReference type="PROSITE" id="PS50294">
    <property type="entry name" value="WD_REPEATS_REGION"/>
    <property type="match status" value="5"/>
</dbReference>
<dbReference type="PROSITE" id="PS50082">
    <property type="entry name" value="WD_REPEATS_2"/>
    <property type="match status" value="5"/>
</dbReference>
<keyword evidence="1 4" id="KW-0853">WD repeat</keyword>
<evidence type="ECO:0000256" key="1">
    <source>
        <dbReference type="ARBA" id="ARBA00022574"/>
    </source>
</evidence>
<dbReference type="AlphaFoldDB" id="A0ABD3NJJ2"/>
<dbReference type="InterPro" id="IPR019775">
    <property type="entry name" value="WD40_repeat_CS"/>
</dbReference>
<dbReference type="EMBL" id="JALLPJ020001163">
    <property type="protein sequence ID" value="KAL3775222.1"/>
    <property type="molecule type" value="Genomic_DNA"/>
</dbReference>
<gene>
    <name evidence="5" type="ORF">ACHAWO_007894</name>
</gene>
<dbReference type="InterPro" id="IPR045241">
    <property type="entry name" value="Prp46/PLRG1-like"/>
</dbReference>
<organism evidence="5 6">
    <name type="scientific">Cyclotella atomus</name>
    <dbReference type="NCBI Taxonomy" id="382360"/>
    <lineage>
        <taxon>Eukaryota</taxon>
        <taxon>Sar</taxon>
        <taxon>Stramenopiles</taxon>
        <taxon>Ochrophyta</taxon>
        <taxon>Bacillariophyta</taxon>
        <taxon>Coscinodiscophyceae</taxon>
        <taxon>Thalassiosirophycidae</taxon>
        <taxon>Stephanodiscales</taxon>
        <taxon>Stephanodiscaceae</taxon>
        <taxon>Cyclotella</taxon>
    </lineage>
</organism>
<feature type="repeat" description="WD" evidence="4">
    <location>
        <begin position="246"/>
        <end position="287"/>
    </location>
</feature>
<evidence type="ECO:0000313" key="6">
    <source>
        <dbReference type="Proteomes" id="UP001530400"/>
    </source>
</evidence>
<dbReference type="PRINTS" id="PR00320">
    <property type="entry name" value="GPROTEINBRPT"/>
</dbReference>
<comment type="caution">
    <text evidence="5">The sequence shown here is derived from an EMBL/GenBank/DDBJ whole genome shotgun (WGS) entry which is preliminary data.</text>
</comment>
<evidence type="ECO:0000256" key="2">
    <source>
        <dbReference type="ARBA" id="ARBA00022737"/>
    </source>
</evidence>
<dbReference type="Proteomes" id="UP001530400">
    <property type="component" value="Unassembled WGS sequence"/>
</dbReference>
<dbReference type="SUPFAM" id="SSF50978">
    <property type="entry name" value="WD40 repeat-like"/>
    <property type="match status" value="1"/>
</dbReference>
<evidence type="ECO:0000256" key="3">
    <source>
        <dbReference type="ARBA" id="ARBA00025726"/>
    </source>
</evidence>
<dbReference type="SMART" id="SM00320">
    <property type="entry name" value="WD40"/>
    <property type="match status" value="7"/>
</dbReference>
<feature type="repeat" description="WD" evidence="4">
    <location>
        <begin position="330"/>
        <end position="371"/>
    </location>
</feature>
<dbReference type="InterPro" id="IPR036322">
    <property type="entry name" value="WD40_repeat_dom_sf"/>
</dbReference>
<dbReference type="InterPro" id="IPR015943">
    <property type="entry name" value="WD40/YVTN_repeat-like_dom_sf"/>
</dbReference>
<dbReference type="PROSITE" id="PS00678">
    <property type="entry name" value="WD_REPEATS_1"/>
    <property type="match status" value="2"/>
</dbReference>
<name>A0ABD3NJJ2_9STRA</name>
<feature type="repeat" description="WD" evidence="4">
    <location>
        <begin position="413"/>
        <end position="453"/>
    </location>
</feature>
<reference evidence="5 6" key="1">
    <citation type="submission" date="2024-10" db="EMBL/GenBank/DDBJ databases">
        <title>Updated reference genomes for cyclostephanoid diatoms.</title>
        <authorList>
            <person name="Roberts W.R."/>
            <person name="Alverson A.J."/>
        </authorList>
    </citation>
    <scope>NUCLEOTIDE SEQUENCE [LARGE SCALE GENOMIC DNA]</scope>
    <source>
        <strain evidence="5 6">AJA010-31</strain>
    </source>
</reference>
<feature type="repeat" description="WD" evidence="4">
    <location>
        <begin position="288"/>
        <end position="329"/>
    </location>
</feature>
<dbReference type="PANTHER" id="PTHR19923:SF0">
    <property type="entry name" value="PLEIOTROPIC REGULATOR 1"/>
    <property type="match status" value="1"/>
</dbReference>
<dbReference type="Pfam" id="PF00400">
    <property type="entry name" value="WD40"/>
    <property type="match status" value="7"/>
</dbReference>
<dbReference type="FunFam" id="2.130.10.10:FF:000012">
    <property type="entry name" value="Putative pleiotropic regulator 1"/>
    <property type="match status" value="1"/>
</dbReference>
<evidence type="ECO:0000256" key="4">
    <source>
        <dbReference type="PROSITE-ProRule" id="PRU00221"/>
    </source>
</evidence>
<dbReference type="InterPro" id="IPR001680">
    <property type="entry name" value="WD40_rpt"/>
</dbReference>
<feature type="repeat" description="WD" evidence="4">
    <location>
        <begin position="198"/>
        <end position="231"/>
    </location>
</feature>
<keyword evidence="6" id="KW-1185">Reference proteome</keyword>
<evidence type="ECO:0000313" key="5">
    <source>
        <dbReference type="EMBL" id="KAL3775222.1"/>
    </source>
</evidence>
<proteinExistence type="inferred from homology"/>
<accession>A0ABD3NJJ2</accession>